<dbReference type="PIRSF" id="PIRSF001084">
    <property type="entry name" value="B-galactosidase"/>
    <property type="match status" value="1"/>
</dbReference>
<dbReference type="Gene3D" id="3.40.50.880">
    <property type="match status" value="1"/>
</dbReference>
<dbReference type="InterPro" id="IPR013738">
    <property type="entry name" value="Beta_galactosidase_Trimer"/>
</dbReference>
<dbReference type="KEGG" id="apre:CNX65_11095"/>
<name>A0A290ZGG8_9PSEU</name>
<evidence type="ECO:0000256" key="5">
    <source>
        <dbReference type="ARBA" id="ARBA00023295"/>
    </source>
</evidence>
<dbReference type="InterPro" id="IPR003476">
    <property type="entry name" value="Glyco_hydro_42"/>
</dbReference>
<dbReference type="GO" id="GO:0009341">
    <property type="term" value="C:beta-galactosidase complex"/>
    <property type="evidence" value="ECO:0007669"/>
    <property type="project" value="InterPro"/>
</dbReference>
<accession>A0A290ZGG8</accession>
<feature type="active site" description="Nucleophile" evidence="7">
    <location>
        <position position="304"/>
    </location>
</feature>
<dbReference type="InterPro" id="IPR013739">
    <property type="entry name" value="Beta_galactosidase_C"/>
</dbReference>
<organism evidence="13 14">
    <name type="scientific">Actinosynnema pretiosum</name>
    <dbReference type="NCBI Taxonomy" id="42197"/>
    <lineage>
        <taxon>Bacteria</taxon>
        <taxon>Bacillati</taxon>
        <taxon>Actinomycetota</taxon>
        <taxon>Actinomycetes</taxon>
        <taxon>Pseudonocardiales</taxon>
        <taxon>Pseudonocardiaceae</taxon>
        <taxon>Actinosynnema</taxon>
    </lineage>
</organism>
<dbReference type="Pfam" id="PF02449">
    <property type="entry name" value="Glyco_hydro_42"/>
    <property type="match status" value="1"/>
</dbReference>
<dbReference type="Proteomes" id="UP000218505">
    <property type="component" value="Chromosome"/>
</dbReference>
<feature type="domain" description="Beta-galactosidase trimerisation" evidence="11">
    <location>
        <begin position="392"/>
        <end position="584"/>
    </location>
</feature>
<dbReference type="AlphaFoldDB" id="A0A290ZGG8"/>
<dbReference type="Pfam" id="PF08533">
    <property type="entry name" value="Glyco_hydro_42C"/>
    <property type="match status" value="1"/>
</dbReference>
<evidence type="ECO:0000313" key="13">
    <source>
        <dbReference type="EMBL" id="ATE58106.1"/>
    </source>
</evidence>
<dbReference type="GO" id="GO:0046872">
    <property type="term" value="F:metal ion binding"/>
    <property type="evidence" value="ECO:0007669"/>
    <property type="project" value="UniProtKB-KW"/>
</dbReference>
<dbReference type="GO" id="GO:0006012">
    <property type="term" value="P:galactose metabolic process"/>
    <property type="evidence" value="ECO:0007669"/>
    <property type="project" value="InterPro"/>
</dbReference>
<dbReference type="InterPro" id="IPR017853">
    <property type="entry name" value="GH"/>
</dbReference>
<dbReference type="SUPFAM" id="SSF52317">
    <property type="entry name" value="Class I glutamine amidotransferase-like"/>
    <property type="match status" value="1"/>
</dbReference>
<feature type="domain" description="Beta-galactosidase C-terminal" evidence="12">
    <location>
        <begin position="594"/>
        <end position="658"/>
    </location>
</feature>
<keyword evidence="5 6" id="KW-0326">Glycosidase</keyword>
<feature type="binding site" evidence="9">
    <location>
        <position position="157"/>
    </location>
    <ligand>
        <name>Zn(2+)</name>
        <dbReference type="ChEBI" id="CHEBI:29105"/>
    </ligand>
</feature>
<comment type="similarity">
    <text evidence="2 6">Belongs to the glycosyl hydrolase 42 family.</text>
</comment>
<feature type="domain" description="Glycoside hydrolase family 42 N-terminal" evidence="10">
    <location>
        <begin position="16"/>
        <end position="381"/>
    </location>
</feature>
<dbReference type="InterPro" id="IPR013780">
    <property type="entry name" value="Glyco_hydro_b"/>
</dbReference>
<evidence type="ECO:0000259" key="12">
    <source>
        <dbReference type="Pfam" id="PF08533"/>
    </source>
</evidence>
<dbReference type="RefSeq" id="WP_096497725.1">
    <property type="nucleotide sequence ID" value="NZ_CP023445.1"/>
</dbReference>
<evidence type="ECO:0000256" key="4">
    <source>
        <dbReference type="ARBA" id="ARBA00022801"/>
    </source>
</evidence>
<evidence type="ECO:0000256" key="1">
    <source>
        <dbReference type="ARBA" id="ARBA00001412"/>
    </source>
</evidence>
<evidence type="ECO:0000259" key="11">
    <source>
        <dbReference type="Pfam" id="PF08532"/>
    </source>
</evidence>
<dbReference type="SUPFAM" id="SSF51445">
    <property type="entry name" value="(Trans)glycosidases"/>
    <property type="match status" value="1"/>
</dbReference>
<evidence type="ECO:0000256" key="8">
    <source>
        <dbReference type="PIRSR" id="PIRSR001084-2"/>
    </source>
</evidence>
<dbReference type="InterPro" id="IPR013529">
    <property type="entry name" value="Glyco_hydro_42_N"/>
</dbReference>
<reference evidence="13" key="1">
    <citation type="submission" date="2017-09" db="EMBL/GenBank/DDBJ databases">
        <title>Complete Genome Sequence of ansamitocin-producing Bacterium Actinosynnema pretiosum X47.</title>
        <authorList>
            <person name="Cao G."/>
            <person name="Zong G."/>
            <person name="Zhong C."/>
            <person name="Fu J."/>
        </authorList>
    </citation>
    <scope>NUCLEOTIDE SEQUENCE [LARGE SCALE GENOMIC DNA]</scope>
    <source>
        <strain evidence="13">X47</strain>
    </source>
</reference>
<evidence type="ECO:0000256" key="9">
    <source>
        <dbReference type="PIRSR" id="PIRSR001084-3"/>
    </source>
</evidence>
<dbReference type="PANTHER" id="PTHR36447:SF1">
    <property type="entry name" value="BETA-GALACTOSIDASE GANA"/>
    <property type="match status" value="1"/>
</dbReference>
<feature type="binding site" evidence="8">
    <location>
        <position position="151"/>
    </location>
    <ligand>
        <name>substrate</name>
    </ligand>
</feature>
<dbReference type="Gene3D" id="2.60.40.1180">
    <property type="entry name" value="Golgi alpha-mannosidase II"/>
    <property type="match status" value="1"/>
</dbReference>
<evidence type="ECO:0000259" key="10">
    <source>
        <dbReference type="Pfam" id="PF02449"/>
    </source>
</evidence>
<dbReference type="GO" id="GO:0004565">
    <property type="term" value="F:beta-galactosidase activity"/>
    <property type="evidence" value="ECO:0007669"/>
    <property type="project" value="UniProtKB-EC"/>
</dbReference>
<evidence type="ECO:0000256" key="2">
    <source>
        <dbReference type="ARBA" id="ARBA00005940"/>
    </source>
</evidence>
<feature type="binding site" evidence="8">
    <location>
        <position position="312"/>
    </location>
    <ligand>
        <name>substrate</name>
    </ligand>
</feature>
<feature type="active site" description="Proton donor" evidence="7">
    <location>
        <position position="152"/>
    </location>
</feature>
<dbReference type="InterPro" id="IPR029062">
    <property type="entry name" value="Class_I_gatase-like"/>
</dbReference>
<evidence type="ECO:0000256" key="3">
    <source>
        <dbReference type="ARBA" id="ARBA00012756"/>
    </source>
</evidence>
<keyword evidence="14" id="KW-1185">Reference proteome</keyword>
<feature type="binding site" evidence="9">
    <location>
        <position position="117"/>
    </location>
    <ligand>
        <name>Zn(2+)</name>
        <dbReference type="ChEBI" id="CHEBI:29105"/>
    </ligand>
</feature>
<evidence type="ECO:0000256" key="6">
    <source>
        <dbReference type="PIRNR" id="PIRNR001084"/>
    </source>
</evidence>
<feature type="binding site" evidence="9">
    <location>
        <position position="159"/>
    </location>
    <ligand>
        <name>Zn(2+)</name>
        <dbReference type="ChEBI" id="CHEBI:29105"/>
    </ligand>
</feature>
<keyword evidence="4 6" id="KW-0378">Hydrolase</keyword>
<gene>
    <name evidence="13" type="ORF">CNX65_11095</name>
</gene>
<dbReference type="Gene3D" id="3.20.20.80">
    <property type="entry name" value="Glycosidases"/>
    <property type="match status" value="1"/>
</dbReference>
<evidence type="ECO:0000313" key="14">
    <source>
        <dbReference type="Proteomes" id="UP000218505"/>
    </source>
</evidence>
<dbReference type="Pfam" id="PF08532">
    <property type="entry name" value="Glyco_hydro_42M"/>
    <property type="match status" value="1"/>
</dbReference>
<protein>
    <recommendedName>
        <fullName evidence="3 6">Beta-galactosidase</fullName>
        <shortName evidence="6">Beta-gal</shortName>
        <ecNumber evidence="3 6">3.2.1.23</ecNumber>
    </recommendedName>
</protein>
<dbReference type="EC" id="3.2.1.23" evidence="3 6"/>
<proteinExistence type="inferred from homology"/>
<keyword evidence="9" id="KW-0479">Metal-binding</keyword>
<comment type="catalytic activity">
    <reaction evidence="1 6">
        <text>Hydrolysis of terminal non-reducing beta-D-galactose residues in beta-D-galactosides.</text>
        <dbReference type="EC" id="3.2.1.23"/>
    </reaction>
</comment>
<dbReference type="CDD" id="cd03143">
    <property type="entry name" value="A4_beta-galactosidase_middle_domain"/>
    <property type="match status" value="1"/>
</dbReference>
<dbReference type="EMBL" id="CP023445">
    <property type="protein sequence ID" value="ATE58106.1"/>
    <property type="molecule type" value="Genomic_DNA"/>
</dbReference>
<keyword evidence="9" id="KW-0862">Zinc</keyword>
<dbReference type="PANTHER" id="PTHR36447">
    <property type="entry name" value="BETA-GALACTOSIDASE GANA"/>
    <property type="match status" value="1"/>
</dbReference>
<evidence type="ECO:0000256" key="7">
    <source>
        <dbReference type="PIRSR" id="PIRSR001084-1"/>
    </source>
</evidence>
<sequence>MGLGAAARGRLLYGGDYNPEQWPERVWAEDVELMKRAGVNVATVGVFSWATIEPEPGARDFGWLDRVLSLLHANGIAVCLATPTASPPPWLGHRHPETLPVDFDGRRLSYGSRNQFCPSSPVYRKRSLELVTDLAARYAHHPAVVMWHVNNEYCEVCHCDVSAEHFRRWLRARHGTLDALNAAWSTAFWSQRYGDWDEVVPPRRAPYLINPAQRLDFARFSSDALLECFLAEKAVLRAANPDVPITTNFMGLDQPVDYWSLAAHEDVVSHDWYPDPSDPKSHVGTAIAYDLVRSLAGGPWALMEQAASAVSWRHRNPAKPAGQLRAQSAQAVARGADAVCFFQWRASAGGAEKFHSGMLPHAGPDTRVFREVCELGADLARLDEVVGADVRASVAFALDWESWWACRLDAHPAGDFDLLARVRDFYEPLFDLGVAVDFVRPDADLSAYALVVVPNLYLLRDATRFESFVDGGGTLLVGFFSGVVDGNDRVHPGGAPGPLRELLGLTVHEMAPVERELRCESELLGEFTADFWLDDVAPRGAEVVARAGDAPVVLRNGRAWYTATRPEPAATARLLAHLVESAGVPRALPELPSGVEAVRRGGFLFLVNHNEHPVTVIVPGGGVDLLAGAGAGAGSGQGAEAAPADEVELGRFGVAVLRQP</sequence>
<feature type="binding site" evidence="8">
    <location>
        <position position="113"/>
    </location>
    <ligand>
        <name>substrate</name>
    </ligand>
</feature>